<dbReference type="EMBL" id="CP048286">
    <property type="protein sequence ID" value="QHW30878.1"/>
    <property type="molecule type" value="Genomic_DNA"/>
</dbReference>
<sequence length="427" mass="44590">MKKSTALLATLVLSASLLLLAAASAATASQTVGQVQSSVSFRSLPSTSSTVYKYLKQGEQVVILEQVNAYWYKVQDVTGAIGYISADDKYIEIVASGSNGSSAANSATIAASVSFRTGPSTDNARIRYLSKGEKVTITGQPNSSWYAVTAADGTKGYVSSDPQYITVNGTITQPGGSTSGGSGAATGNATIVASVSFRTGPSTDNARIRYLSKGETVTITGQPNSYWYAVTAADGTKGYVSTDTQYIKVTGSIPSGNNTGNSSGGNASGGTGGSNSGSSDQAVIIERVIAAGMKYWGTPYEYGSDRNTTTTFDCSDFVRTAYREGANLTLPSDSRKQGDYVRNLGSVKTDWHQLKRGDLMFFMDSKGTSAAAYANVNKAAETITHVGIYLGDGQILHTYSTASGGVKTSVIAGSQWEYRFLFGGSVL</sequence>
<gene>
    <name evidence="9" type="ORF">GZH47_08445</name>
</gene>
<dbReference type="PROSITE" id="PS51781">
    <property type="entry name" value="SH3B"/>
    <property type="match status" value="3"/>
</dbReference>
<dbReference type="PROSITE" id="PS51935">
    <property type="entry name" value="NLPC_P60"/>
    <property type="match status" value="1"/>
</dbReference>
<keyword evidence="10" id="KW-1185">Reference proteome</keyword>
<keyword evidence="6" id="KW-0732">Signal</keyword>
<dbReference type="SUPFAM" id="SSF54001">
    <property type="entry name" value="Cysteine proteinases"/>
    <property type="match status" value="1"/>
</dbReference>
<dbReference type="InterPro" id="IPR000064">
    <property type="entry name" value="NLP_P60_dom"/>
</dbReference>
<dbReference type="Gene3D" id="3.90.1720.10">
    <property type="entry name" value="endopeptidase domain like (from Nostoc punctiforme)"/>
    <property type="match status" value="1"/>
</dbReference>
<keyword evidence="2" id="KW-0645">Protease</keyword>
<feature type="domain" description="SH3b" evidence="7">
    <location>
        <begin position="184"/>
        <end position="251"/>
    </location>
</feature>
<dbReference type="InterPro" id="IPR052354">
    <property type="entry name" value="Cell_Wall_Dynamics_Protein"/>
</dbReference>
<keyword evidence="3" id="KW-0378">Hydrolase</keyword>
<protein>
    <submittedName>
        <fullName evidence="9">C40 family peptidase</fullName>
    </submittedName>
</protein>
<dbReference type="KEGG" id="prz:GZH47_08445"/>
<feature type="compositionally biased region" description="Gly residues" evidence="5">
    <location>
        <begin position="262"/>
        <end position="275"/>
    </location>
</feature>
<keyword evidence="4" id="KW-0788">Thiol protease</keyword>
<feature type="domain" description="SH3b" evidence="7">
    <location>
        <begin position="104"/>
        <end position="167"/>
    </location>
</feature>
<dbReference type="GO" id="GO:0008234">
    <property type="term" value="F:cysteine-type peptidase activity"/>
    <property type="evidence" value="ECO:0007669"/>
    <property type="project" value="UniProtKB-KW"/>
</dbReference>
<reference evidence="9 10" key="1">
    <citation type="submission" date="2020-02" db="EMBL/GenBank/DDBJ databases">
        <title>Paenibacillus sp. nov., isolated from rhizosphere soil of tomato.</title>
        <authorList>
            <person name="Weon H.-Y."/>
            <person name="Lee S.A."/>
        </authorList>
    </citation>
    <scope>NUCLEOTIDE SEQUENCE [LARGE SCALE GENOMIC DNA]</scope>
    <source>
        <strain evidence="9 10">14171R-81</strain>
    </source>
</reference>
<feature type="domain" description="NlpC/P60" evidence="8">
    <location>
        <begin position="282"/>
        <end position="427"/>
    </location>
</feature>
<feature type="domain" description="SH3b" evidence="7">
    <location>
        <begin position="27"/>
        <end position="93"/>
    </location>
</feature>
<feature type="compositionally biased region" description="Low complexity" evidence="5">
    <location>
        <begin position="251"/>
        <end position="261"/>
    </location>
</feature>
<dbReference type="Gene3D" id="2.30.30.40">
    <property type="entry name" value="SH3 Domains"/>
    <property type="match status" value="3"/>
</dbReference>
<dbReference type="SMART" id="SM00287">
    <property type="entry name" value="SH3b"/>
    <property type="match status" value="3"/>
</dbReference>
<evidence type="ECO:0000256" key="6">
    <source>
        <dbReference type="SAM" id="SignalP"/>
    </source>
</evidence>
<feature type="signal peptide" evidence="6">
    <location>
        <begin position="1"/>
        <end position="28"/>
    </location>
</feature>
<feature type="chain" id="PRO_5025598064" evidence="6">
    <location>
        <begin position="29"/>
        <end position="427"/>
    </location>
</feature>
<feature type="region of interest" description="Disordered" evidence="5">
    <location>
        <begin position="251"/>
        <end position="278"/>
    </location>
</feature>
<evidence type="ECO:0000259" key="7">
    <source>
        <dbReference type="PROSITE" id="PS51781"/>
    </source>
</evidence>
<comment type="similarity">
    <text evidence="1">Belongs to the peptidase C40 family.</text>
</comment>
<evidence type="ECO:0000313" key="10">
    <source>
        <dbReference type="Proteomes" id="UP000479114"/>
    </source>
</evidence>
<dbReference type="PANTHER" id="PTHR34408">
    <property type="entry name" value="FAMILY PROTEIN, PUTATIVE-RELATED"/>
    <property type="match status" value="1"/>
</dbReference>
<dbReference type="GO" id="GO:0006508">
    <property type="term" value="P:proteolysis"/>
    <property type="evidence" value="ECO:0007669"/>
    <property type="project" value="UniProtKB-KW"/>
</dbReference>
<proteinExistence type="inferred from homology"/>
<evidence type="ECO:0000256" key="1">
    <source>
        <dbReference type="ARBA" id="ARBA00007074"/>
    </source>
</evidence>
<dbReference type="InterPro" id="IPR038765">
    <property type="entry name" value="Papain-like_cys_pep_sf"/>
</dbReference>
<dbReference type="PANTHER" id="PTHR34408:SF1">
    <property type="entry name" value="GLYCOSYL HYDROLASE FAMILY 19 DOMAIN-CONTAINING PROTEIN HI_1415"/>
    <property type="match status" value="1"/>
</dbReference>
<dbReference type="Pfam" id="PF08239">
    <property type="entry name" value="SH3_3"/>
    <property type="match status" value="3"/>
</dbReference>
<dbReference type="InterPro" id="IPR003646">
    <property type="entry name" value="SH3-like_bac-type"/>
</dbReference>
<evidence type="ECO:0000256" key="5">
    <source>
        <dbReference type="SAM" id="MobiDB-lite"/>
    </source>
</evidence>
<dbReference type="Pfam" id="PF00877">
    <property type="entry name" value="NLPC_P60"/>
    <property type="match status" value="1"/>
</dbReference>
<evidence type="ECO:0000256" key="3">
    <source>
        <dbReference type="ARBA" id="ARBA00022801"/>
    </source>
</evidence>
<dbReference type="Proteomes" id="UP000479114">
    <property type="component" value="Chromosome"/>
</dbReference>
<dbReference type="RefSeq" id="WP_162639687.1">
    <property type="nucleotide sequence ID" value="NZ_CP048286.1"/>
</dbReference>
<name>A0A6C0NXG4_9BACL</name>
<organism evidence="9 10">
    <name type="scientific">Paenibacillus rhizovicinus</name>
    <dbReference type="NCBI Taxonomy" id="2704463"/>
    <lineage>
        <taxon>Bacteria</taxon>
        <taxon>Bacillati</taxon>
        <taxon>Bacillota</taxon>
        <taxon>Bacilli</taxon>
        <taxon>Bacillales</taxon>
        <taxon>Paenibacillaceae</taxon>
        <taxon>Paenibacillus</taxon>
    </lineage>
</organism>
<evidence type="ECO:0000256" key="4">
    <source>
        <dbReference type="ARBA" id="ARBA00022807"/>
    </source>
</evidence>
<accession>A0A6C0NXG4</accession>
<evidence type="ECO:0000256" key="2">
    <source>
        <dbReference type="ARBA" id="ARBA00022670"/>
    </source>
</evidence>
<dbReference type="AlphaFoldDB" id="A0A6C0NXG4"/>
<evidence type="ECO:0000313" key="9">
    <source>
        <dbReference type="EMBL" id="QHW30878.1"/>
    </source>
</evidence>
<evidence type="ECO:0000259" key="8">
    <source>
        <dbReference type="PROSITE" id="PS51935"/>
    </source>
</evidence>